<dbReference type="PROSITE" id="PS50122">
    <property type="entry name" value="CHEB"/>
    <property type="match status" value="1"/>
</dbReference>
<dbReference type="GO" id="GO:0000156">
    <property type="term" value="F:phosphorelay response regulator activity"/>
    <property type="evidence" value="ECO:0007669"/>
    <property type="project" value="InterPro"/>
</dbReference>
<dbReference type="RefSeq" id="WP_076628469.1">
    <property type="nucleotide sequence ID" value="NZ_CP019312.1"/>
</dbReference>
<feature type="active site" evidence="4">
    <location>
        <position position="43"/>
    </location>
</feature>
<dbReference type="AlphaFoldDB" id="A0A1P8MW33"/>
<dbReference type="KEGG" id="tom:BWR18_11805"/>
<dbReference type="PANTHER" id="PTHR42872">
    <property type="entry name" value="PROTEIN-GLUTAMATE METHYLESTERASE/PROTEIN-GLUTAMINE GLUTAMINASE"/>
    <property type="match status" value="1"/>
</dbReference>
<dbReference type="GO" id="GO:0006935">
    <property type="term" value="P:chemotaxis"/>
    <property type="evidence" value="ECO:0007669"/>
    <property type="project" value="UniProtKB-UniRule"/>
</dbReference>
<name>A0A1P8MW33_9RHOB</name>
<accession>A0A1P8MW33</accession>
<feature type="active site" evidence="4">
    <location>
        <position position="16"/>
    </location>
</feature>
<dbReference type="Proteomes" id="UP000186336">
    <property type="component" value="Chromosome"/>
</dbReference>
<gene>
    <name evidence="6" type="ORF">BWR18_11805</name>
</gene>
<dbReference type="SUPFAM" id="SSF52738">
    <property type="entry name" value="Methylesterase CheB, C-terminal domain"/>
    <property type="match status" value="1"/>
</dbReference>
<dbReference type="PANTHER" id="PTHR42872:SF6">
    <property type="entry name" value="PROTEIN-GLUTAMATE METHYLESTERASE_PROTEIN-GLUTAMINE GLUTAMINASE"/>
    <property type="match status" value="1"/>
</dbReference>
<dbReference type="OrthoDB" id="9791760at2"/>
<feature type="domain" description="CheB-type methylesterase" evidence="5">
    <location>
        <begin position="5"/>
        <end position="191"/>
    </location>
</feature>
<evidence type="ECO:0000256" key="3">
    <source>
        <dbReference type="ARBA" id="ARBA00048267"/>
    </source>
</evidence>
<keyword evidence="7" id="KW-1185">Reference proteome</keyword>
<reference evidence="6 7" key="1">
    <citation type="submission" date="2017-01" db="EMBL/GenBank/DDBJ databases">
        <title>Complete genome of Tateyamaria omphalii DOK1-4 isolated from seawater in Dokdo.</title>
        <authorList>
            <person name="Kim J.H."/>
            <person name="Chi W.-J."/>
        </authorList>
    </citation>
    <scope>NUCLEOTIDE SEQUENCE [LARGE SCALE GENOMIC DNA]</scope>
    <source>
        <strain evidence="6 7">DOK1-4</strain>
    </source>
</reference>
<protein>
    <recommendedName>
        <fullName evidence="2">protein-glutamate methylesterase</fullName>
        <ecNumber evidence="2">3.1.1.61</ecNumber>
    </recommendedName>
</protein>
<dbReference type="EMBL" id="CP019312">
    <property type="protein sequence ID" value="APX12285.1"/>
    <property type="molecule type" value="Genomic_DNA"/>
</dbReference>
<evidence type="ECO:0000313" key="7">
    <source>
        <dbReference type="Proteomes" id="UP000186336"/>
    </source>
</evidence>
<evidence type="ECO:0000256" key="4">
    <source>
        <dbReference type="PROSITE-ProRule" id="PRU00050"/>
    </source>
</evidence>
<dbReference type="Pfam" id="PF01339">
    <property type="entry name" value="CheB_methylest"/>
    <property type="match status" value="1"/>
</dbReference>
<evidence type="ECO:0000256" key="2">
    <source>
        <dbReference type="ARBA" id="ARBA00039140"/>
    </source>
</evidence>
<dbReference type="InterPro" id="IPR035909">
    <property type="entry name" value="CheB_C"/>
</dbReference>
<evidence type="ECO:0000259" key="5">
    <source>
        <dbReference type="PROSITE" id="PS50122"/>
    </source>
</evidence>
<organism evidence="6 7">
    <name type="scientific">Tateyamaria omphalii</name>
    <dbReference type="NCBI Taxonomy" id="299262"/>
    <lineage>
        <taxon>Bacteria</taxon>
        <taxon>Pseudomonadati</taxon>
        <taxon>Pseudomonadota</taxon>
        <taxon>Alphaproteobacteria</taxon>
        <taxon>Rhodobacterales</taxon>
        <taxon>Roseobacteraceae</taxon>
        <taxon>Tateyamaria</taxon>
    </lineage>
</organism>
<dbReference type="GO" id="GO:0005737">
    <property type="term" value="C:cytoplasm"/>
    <property type="evidence" value="ECO:0007669"/>
    <property type="project" value="InterPro"/>
</dbReference>
<evidence type="ECO:0000313" key="6">
    <source>
        <dbReference type="EMBL" id="APX12285.1"/>
    </source>
</evidence>
<dbReference type="EC" id="3.1.1.61" evidence="2"/>
<dbReference type="Gene3D" id="3.40.50.180">
    <property type="entry name" value="Methylesterase CheB, C-terminal domain"/>
    <property type="match status" value="1"/>
</dbReference>
<evidence type="ECO:0000256" key="1">
    <source>
        <dbReference type="ARBA" id="ARBA00022801"/>
    </source>
</evidence>
<dbReference type="GO" id="GO:0008984">
    <property type="term" value="F:protein-glutamate methylesterase activity"/>
    <property type="evidence" value="ECO:0007669"/>
    <property type="project" value="UniProtKB-EC"/>
</dbReference>
<proteinExistence type="predicted"/>
<dbReference type="STRING" id="299262.BWR18_11805"/>
<keyword evidence="1 4" id="KW-0378">Hydrolase</keyword>
<keyword evidence="4" id="KW-0145">Chemotaxis</keyword>
<feature type="active site" evidence="4">
    <location>
        <position position="133"/>
    </location>
</feature>
<dbReference type="CDD" id="cd16433">
    <property type="entry name" value="CheB"/>
    <property type="match status" value="1"/>
</dbReference>
<dbReference type="InterPro" id="IPR000673">
    <property type="entry name" value="Sig_transdc_resp-reg_Me-estase"/>
</dbReference>
<sequence>MTQAPDPEYIIVIGASAGGLKPMCEVLSVLPRNLNAPVVVAIHGGHLSQLTEVLTRTASLPVQKATDGQALEPGVIAVCPGGEHTRIEGRVLRLGRLPDAARFQPSVDLLFRSAAEHYGTGTVAVVLSGNLNDGTAGAEAVHRAGGVLLVQLPREADYPSMPASVVLHDHPDAILLAEDIAQRLFDSVGARGLLHVPL</sequence>
<comment type="catalytic activity">
    <reaction evidence="3">
        <text>[protein]-L-glutamate 5-O-methyl ester + H2O = L-glutamyl-[protein] + methanol + H(+)</text>
        <dbReference type="Rhea" id="RHEA:23236"/>
        <dbReference type="Rhea" id="RHEA-COMP:10208"/>
        <dbReference type="Rhea" id="RHEA-COMP:10311"/>
        <dbReference type="ChEBI" id="CHEBI:15377"/>
        <dbReference type="ChEBI" id="CHEBI:15378"/>
        <dbReference type="ChEBI" id="CHEBI:17790"/>
        <dbReference type="ChEBI" id="CHEBI:29973"/>
        <dbReference type="ChEBI" id="CHEBI:82795"/>
        <dbReference type="EC" id="3.1.1.61"/>
    </reaction>
</comment>